<dbReference type="PANTHER" id="PTHR30136">
    <property type="entry name" value="HELIX-TURN-HELIX TRANSCRIPTIONAL REGULATOR, ICLR FAMILY"/>
    <property type="match status" value="1"/>
</dbReference>
<feature type="domain" description="HTH iclR-type" evidence="4">
    <location>
        <begin position="1"/>
        <end position="51"/>
    </location>
</feature>
<feature type="domain" description="IclR-ED" evidence="5">
    <location>
        <begin position="52"/>
        <end position="236"/>
    </location>
</feature>
<dbReference type="Proteomes" id="UP000317078">
    <property type="component" value="Unassembled WGS sequence"/>
</dbReference>
<evidence type="ECO:0000259" key="4">
    <source>
        <dbReference type="PROSITE" id="PS51077"/>
    </source>
</evidence>
<dbReference type="InterPro" id="IPR029016">
    <property type="entry name" value="GAF-like_dom_sf"/>
</dbReference>
<evidence type="ECO:0000313" key="6">
    <source>
        <dbReference type="EMBL" id="TPG44929.1"/>
    </source>
</evidence>
<gene>
    <name evidence="6" type="ORF">EAH89_26615</name>
</gene>
<dbReference type="InterPro" id="IPR005471">
    <property type="entry name" value="Tscrpt_reg_IclR_N"/>
</dbReference>
<dbReference type="Gene3D" id="3.30.450.40">
    <property type="match status" value="1"/>
</dbReference>
<sequence>MRAFTTEEQDLTLSDLSKRVGLSRATVRRCLLTLQALGYVQSSGHFFRLSPQVLTLAQAYLSSSLLPRVAQPFLERTSDALGQSCSVSVLYGTEVIYVARSARRRLGSINRDVGTHLPAYCTSMGRVLLAYLPEEELETFFRGAELFPLTPFTIHDEAGLRRALDGVRRDGFCMVDQEMEVDLRSLAVPVHNAAGRVVAALHVSTQASRTSLEELMNKGKAALREAAAGMRPLLIGP</sequence>
<dbReference type="GO" id="GO:0003677">
    <property type="term" value="F:DNA binding"/>
    <property type="evidence" value="ECO:0007669"/>
    <property type="project" value="UniProtKB-KW"/>
</dbReference>
<name>A0A502F6L8_9PROT</name>
<dbReference type="InterPro" id="IPR036390">
    <property type="entry name" value="WH_DNA-bd_sf"/>
</dbReference>
<dbReference type="InterPro" id="IPR014757">
    <property type="entry name" value="Tscrpt_reg_IclR_C"/>
</dbReference>
<dbReference type="InterPro" id="IPR036388">
    <property type="entry name" value="WH-like_DNA-bd_sf"/>
</dbReference>
<dbReference type="PANTHER" id="PTHR30136:SF34">
    <property type="entry name" value="TRANSCRIPTIONAL REGULATOR"/>
    <property type="match status" value="1"/>
</dbReference>
<evidence type="ECO:0000256" key="2">
    <source>
        <dbReference type="ARBA" id="ARBA00023125"/>
    </source>
</evidence>
<evidence type="ECO:0000313" key="7">
    <source>
        <dbReference type="Proteomes" id="UP000317078"/>
    </source>
</evidence>
<organism evidence="6 7">
    <name type="scientific">Muricoccus nepalensis</name>
    <dbReference type="NCBI Taxonomy" id="1854500"/>
    <lineage>
        <taxon>Bacteria</taxon>
        <taxon>Pseudomonadati</taxon>
        <taxon>Pseudomonadota</taxon>
        <taxon>Alphaproteobacteria</taxon>
        <taxon>Acetobacterales</taxon>
        <taxon>Roseomonadaceae</taxon>
        <taxon>Muricoccus</taxon>
    </lineage>
</organism>
<dbReference type="Pfam" id="PF01614">
    <property type="entry name" value="IclR_C"/>
    <property type="match status" value="1"/>
</dbReference>
<dbReference type="Pfam" id="PF09339">
    <property type="entry name" value="HTH_IclR"/>
    <property type="match status" value="1"/>
</dbReference>
<evidence type="ECO:0000256" key="1">
    <source>
        <dbReference type="ARBA" id="ARBA00023015"/>
    </source>
</evidence>
<dbReference type="EMBL" id="RCZP01000048">
    <property type="protein sequence ID" value="TPG44929.1"/>
    <property type="molecule type" value="Genomic_DNA"/>
</dbReference>
<reference evidence="6 7" key="1">
    <citation type="journal article" date="2019" name="Environ. Microbiol.">
        <title>Species interactions and distinct microbial communities in high Arctic permafrost affected cryosols are associated with the CH4 and CO2 gas fluxes.</title>
        <authorList>
            <person name="Altshuler I."/>
            <person name="Hamel J."/>
            <person name="Turney S."/>
            <person name="Magnuson E."/>
            <person name="Levesque R."/>
            <person name="Greer C."/>
            <person name="Whyte L.G."/>
        </authorList>
    </citation>
    <scope>NUCLEOTIDE SEQUENCE [LARGE SCALE GENOMIC DNA]</scope>
    <source>
        <strain evidence="6 7">S9.3B</strain>
    </source>
</reference>
<dbReference type="SUPFAM" id="SSF55781">
    <property type="entry name" value="GAF domain-like"/>
    <property type="match status" value="1"/>
</dbReference>
<dbReference type="AlphaFoldDB" id="A0A502F6L8"/>
<dbReference type="PROSITE" id="PS51077">
    <property type="entry name" value="HTH_ICLR"/>
    <property type="match status" value="1"/>
</dbReference>
<keyword evidence="2" id="KW-0238">DNA-binding</keyword>
<dbReference type="PROSITE" id="PS51078">
    <property type="entry name" value="ICLR_ED"/>
    <property type="match status" value="1"/>
</dbReference>
<proteinExistence type="predicted"/>
<dbReference type="InterPro" id="IPR050707">
    <property type="entry name" value="HTH_MetabolicPath_Reg"/>
</dbReference>
<dbReference type="OrthoDB" id="9807558at2"/>
<dbReference type="GO" id="GO:0045892">
    <property type="term" value="P:negative regulation of DNA-templated transcription"/>
    <property type="evidence" value="ECO:0007669"/>
    <property type="project" value="TreeGrafter"/>
</dbReference>
<evidence type="ECO:0000256" key="3">
    <source>
        <dbReference type="ARBA" id="ARBA00023163"/>
    </source>
</evidence>
<protein>
    <submittedName>
        <fullName evidence="6">Winged helix-turn-helix transcriptional regulator</fullName>
    </submittedName>
</protein>
<dbReference type="SUPFAM" id="SSF46785">
    <property type="entry name" value="Winged helix' DNA-binding domain"/>
    <property type="match status" value="1"/>
</dbReference>
<dbReference type="SMART" id="SM00346">
    <property type="entry name" value="HTH_ICLR"/>
    <property type="match status" value="1"/>
</dbReference>
<keyword evidence="7" id="KW-1185">Reference proteome</keyword>
<keyword evidence="1" id="KW-0805">Transcription regulation</keyword>
<keyword evidence="3" id="KW-0804">Transcription</keyword>
<dbReference type="GO" id="GO:0003700">
    <property type="term" value="F:DNA-binding transcription factor activity"/>
    <property type="evidence" value="ECO:0007669"/>
    <property type="project" value="TreeGrafter"/>
</dbReference>
<evidence type="ECO:0000259" key="5">
    <source>
        <dbReference type="PROSITE" id="PS51078"/>
    </source>
</evidence>
<comment type="caution">
    <text evidence="6">The sequence shown here is derived from an EMBL/GenBank/DDBJ whole genome shotgun (WGS) entry which is preliminary data.</text>
</comment>
<accession>A0A502F6L8</accession>
<dbReference type="Gene3D" id="1.10.10.10">
    <property type="entry name" value="Winged helix-like DNA-binding domain superfamily/Winged helix DNA-binding domain"/>
    <property type="match status" value="1"/>
</dbReference>